<keyword evidence="1" id="KW-0539">Nucleus</keyword>
<dbReference type="GO" id="GO:0000439">
    <property type="term" value="C:transcription factor TFIIH core complex"/>
    <property type="evidence" value="ECO:0007669"/>
    <property type="project" value="InterPro"/>
</dbReference>
<comment type="subcellular location">
    <subcellularLocation>
        <location evidence="1">Nucleus</location>
    </subcellularLocation>
</comment>
<evidence type="ECO:0000313" key="2">
    <source>
        <dbReference type="EMBL" id="KAK1409221.1"/>
    </source>
</evidence>
<dbReference type="GO" id="GO:0003690">
    <property type="term" value="F:double-stranded DNA binding"/>
    <property type="evidence" value="ECO:0007669"/>
    <property type="project" value="TreeGrafter"/>
</dbReference>
<reference evidence="2" key="1">
    <citation type="journal article" date="2023" name="bioRxiv">
        <title>Improved chromosome-level genome assembly for marigold (Tagetes erecta).</title>
        <authorList>
            <person name="Jiang F."/>
            <person name="Yuan L."/>
            <person name="Wang S."/>
            <person name="Wang H."/>
            <person name="Xu D."/>
            <person name="Wang A."/>
            <person name="Fan W."/>
        </authorList>
    </citation>
    <scope>NUCLEOTIDE SEQUENCE</scope>
    <source>
        <strain evidence="2">WSJ</strain>
        <tissue evidence="2">Leaf</tissue>
    </source>
</reference>
<dbReference type="AlphaFoldDB" id="A0AAD8JT87"/>
<dbReference type="GO" id="GO:0001671">
    <property type="term" value="F:ATPase activator activity"/>
    <property type="evidence" value="ECO:0007669"/>
    <property type="project" value="InterPro"/>
</dbReference>
<keyword evidence="3" id="KW-1185">Reference proteome</keyword>
<keyword evidence="1" id="KW-0234">DNA repair</keyword>
<keyword evidence="1" id="KW-0804">Transcription</keyword>
<dbReference type="PANTHER" id="PTHR13152">
    <property type="entry name" value="TFIIH, POLYPEPTIDE 4"/>
    <property type="match status" value="1"/>
</dbReference>
<dbReference type="EMBL" id="JAUHHV010000010">
    <property type="protein sequence ID" value="KAK1409221.1"/>
    <property type="molecule type" value="Genomic_DNA"/>
</dbReference>
<dbReference type="Pfam" id="PF03849">
    <property type="entry name" value="Tfb2"/>
    <property type="match status" value="1"/>
</dbReference>
<evidence type="ECO:0000313" key="3">
    <source>
        <dbReference type="Proteomes" id="UP001229421"/>
    </source>
</evidence>
<sequence>MDTVASLFAMKHDKLYENAFICKAILRSLPPLVKKYVLQLLYIVLPVTTSSLQDADSDSKNKSAIDRLIELRVFMKVVDRKKETTYLLNPTFQKNLRLHINCGLLPRQPIAAVTFLSLEDLDIYAARQWECFLLHLINSAEAAVTTKSFSCSMMKVVLRIRGILSQRDTEGPRLTKSGFEFLLMDTNAQLWYIIKEYISNSEDRGVDSVDLISFMLELSFLVTGEAYNVNTLDDIQRATLKDLANLGLVKLQQETKDSWFIPTKLATNLSISLSCASPRNEYVMGYIVVATNFKLYAYSASKLHREILSLFARLEYPHPNLIVGFITKDHLDIAFQNGITSDQAIKFLDMQIVLYLQQHAHPRVAERVASVPENVTHQVVGIASKYGLDGTYSFRRRFPIKDDLKHGRRGND</sequence>
<gene>
    <name evidence="2" type="ORF">QVD17_35746</name>
</gene>
<dbReference type="PANTHER" id="PTHR13152:SF0">
    <property type="entry name" value="GENERAL TRANSCRIPTION FACTOR IIH SUBUNIT 4"/>
    <property type="match status" value="1"/>
</dbReference>
<organism evidence="2 3">
    <name type="scientific">Tagetes erecta</name>
    <name type="common">African marigold</name>
    <dbReference type="NCBI Taxonomy" id="13708"/>
    <lineage>
        <taxon>Eukaryota</taxon>
        <taxon>Viridiplantae</taxon>
        <taxon>Streptophyta</taxon>
        <taxon>Embryophyta</taxon>
        <taxon>Tracheophyta</taxon>
        <taxon>Spermatophyta</taxon>
        <taxon>Magnoliopsida</taxon>
        <taxon>eudicotyledons</taxon>
        <taxon>Gunneridae</taxon>
        <taxon>Pentapetalae</taxon>
        <taxon>asterids</taxon>
        <taxon>campanulids</taxon>
        <taxon>Asterales</taxon>
        <taxon>Asteraceae</taxon>
        <taxon>Asteroideae</taxon>
        <taxon>Heliantheae alliance</taxon>
        <taxon>Tageteae</taxon>
        <taxon>Tagetes</taxon>
    </lineage>
</organism>
<keyword evidence="1" id="KW-0805">Transcription regulation</keyword>
<proteinExistence type="inferred from homology"/>
<comment type="similarity">
    <text evidence="1">Belongs to the TFB2 family.</text>
</comment>
<protein>
    <recommendedName>
        <fullName evidence="1">RNA polymerase II transcription factor B subunit 2</fullName>
    </recommendedName>
</protein>
<keyword evidence="1" id="KW-0227">DNA damage</keyword>
<name>A0AAD8JT87_TARER</name>
<dbReference type="Proteomes" id="UP001229421">
    <property type="component" value="Unassembled WGS sequence"/>
</dbReference>
<dbReference type="GO" id="GO:0006289">
    <property type="term" value="P:nucleotide-excision repair"/>
    <property type="evidence" value="ECO:0007669"/>
    <property type="project" value="InterPro"/>
</dbReference>
<dbReference type="GO" id="GO:0005675">
    <property type="term" value="C:transcription factor TFIIH holo complex"/>
    <property type="evidence" value="ECO:0007669"/>
    <property type="project" value="TreeGrafter"/>
</dbReference>
<comment type="function">
    <text evidence="1">Component of the general transcription and DNA repair factor IIH (TFIIH) core complex which is involved in general and transcription-coupled nucleotide excision repair (NER) of damaged DNA.</text>
</comment>
<evidence type="ECO:0000256" key="1">
    <source>
        <dbReference type="RuleBase" id="RU364024"/>
    </source>
</evidence>
<accession>A0AAD8JT87</accession>
<comment type="caution">
    <text evidence="2">The sequence shown here is derived from an EMBL/GenBank/DDBJ whole genome shotgun (WGS) entry which is preliminary data.</text>
</comment>
<dbReference type="InterPro" id="IPR004598">
    <property type="entry name" value="TFIIH_p52/Tfb2"/>
</dbReference>